<keyword evidence="4 6" id="KW-0808">Transferase</keyword>
<dbReference type="Pfam" id="PF23016">
    <property type="entry name" value="RsmI_C"/>
    <property type="match status" value="1"/>
</dbReference>
<keyword evidence="1 6" id="KW-0963">Cytoplasm</keyword>
<dbReference type="InterPro" id="IPR018063">
    <property type="entry name" value="SAM_MeTrfase_RsmI_CS"/>
</dbReference>
<evidence type="ECO:0000259" key="8">
    <source>
        <dbReference type="Pfam" id="PF00590"/>
    </source>
</evidence>
<evidence type="ECO:0000256" key="7">
    <source>
        <dbReference type="SAM" id="MobiDB-lite"/>
    </source>
</evidence>
<dbReference type="InterPro" id="IPR053910">
    <property type="entry name" value="RsmI_HTH"/>
</dbReference>
<dbReference type="EC" id="2.1.1.198" evidence="6"/>
<comment type="subcellular location">
    <subcellularLocation>
        <location evidence="6">Cytoplasm</location>
    </subcellularLocation>
</comment>
<dbReference type="InterPro" id="IPR014777">
    <property type="entry name" value="4pyrrole_Mease_sub1"/>
</dbReference>
<evidence type="ECO:0000259" key="9">
    <source>
        <dbReference type="Pfam" id="PF23016"/>
    </source>
</evidence>
<dbReference type="InterPro" id="IPR014776">
    <property type="entry name" value="4pyrrole_Mease_sub2"/>
</dbReference>
<dbReference type="HAMAP" id="MF_01877">
    <property type="entry name" value="16SrRNA_methyltr_I"/>
    <property type="match status" value="1"/>
</dbReference>
<feature type="compositionally biased region" description="Basic and acidic residues" evidence="7">
    <location>
        <begin position="326"/>
        <end position="341"/>
    </location>
</feature>
<keyword evidence="2 6" id="KW-0698">rRNA processing</keyword>
<organism evidence="10 11">
    <name type="scientific">Methylobrevis albus</name>
    <dbReference type="NCBI Taxonomy" id="2793297"/>
    <lineage>
        <taxon>Bacteria</taxon>
        <taxon>Pseudomonadati</taxon>
        <taxon>Pseudomonadota</taxon>
        <taxon>Alphaproteobacteria</taxon>
        <taxon>Hyphomicrobiales</taxon>
        <taxon>Pleomorphomonadaceae</taxon>
        <taxon>Methylobrevis</taxon>
    </lineage>
</organism>
<dbReference type="FunFam" id="3.40.1010.10:FF:000007">
    <property type="entry name" value="Ribosomal RNA small subunit methyltransferase I"/>
    <property type="match status" value="1"/>
</dbReference>
<accession>A0A931HZL8</accession>
<dbReference type="GO" id="GO:0005737">
    <property type="term" value="C:cytoplasm"/>
    <property type="evidence" value="ECO:0007669"/>
    <property type="project" value="UniProtKB-SubCell"/>
</dbReference>
<evidence type="ECO:0000313" key="10">
    <source>
        <dbReference type="EMBL" id="MBH0237405.1"/>
    </source>
</evidence>
<dbReference type="RefSeq" id="WP_197310502.1">
    <property type="nucleotide sequence ID" value="NZ_JADZLT010000043.1"/>
</dbReference>
<dbReference type="Gene3D" id="3.30.950.10">
    <property type="entry name" value="Methyltransferase, Cobalt-precorrin-4 Transmethylase, Domain 2"/>
    <property type="match status" value="1"/>
</dbReference>
<evidence type="ECO:0000256" key="6">
    <source>
        <dbReference type="HAMAP-Rule" id="MF_01877"/>
    </source>
</evidence>
<evidence type="ECO:0000256" key="2">
    <source>
        <dbReference type="ARBA" id="ARBA00022552"/>
    </source>
</evidence>
<keyword evidence="5 6" id="KW-0949">S-adenosyl-L-methionine</keyword>
<dbReference type="Pfam" id="PF00590">
    <property type="entry name" value="TP_methylase"/>
    <property type="match status" value="1"/>
</dbReference>
<dbReference type="InterPro" id="IPR035996">
    <property type="entry name" value="4pyrrol_Methylase_sf"/>
</dbReference>
<feature type="domain" description="Tetrapyrrole methylase" evidence="8">
    <location>
        <begin position="28"/>
        <end position="227"/>
    </location>
</feature>
<dbReference type="PIRSF" id="PIRSF005917">
    <property type="entry name" value="MTase_YraL"/>
    <property type="match status" value="1"/>
</dbReference>
<dbReference type="PANTHER" id="PTHR46111:SF1">
    <property type="entry name" value="RIBOSOMAL RNA SMALL SUBUNIT METHYLTRANSFERASE I"/>
    <property type="match status" value="1"/>
</dbReference>
<comment type="caution">
    <text evidence="10">The sequence shown here is derived from an EMBL/GenBank/DDBJ whole genome shotgun (WGS) entry which is preliminary data.</text>
</comment>
<dbReference type="Gene3D" id="3.40.1010.10">
    <property type="entry name" value="Cobalt-precorrin-4 Transmethylase, Domain 1"/>
    <property type="match status" value="1"/>
</dbReference>
<dbReference type="SUPFAM" id="SSF53790">
    <property type="entry name" value="Tetrapyrrole methylase"/>
    <property type="match status" value="1"/>
</dbReference>
<evidence type="ECO:0000256" key="1">
    <source>
        <dbReference type="ARBA" id="ARBA00022490"/>
    </source>
</evidence>
<comment type="catalytic activity">
    <reaction evidence="6">
        <text>cytidine(1402) in 16S rRNA + S-adenosyl-L-methionine = 2'-O-methylcytidine(1402) in 16S rRNA + S-adenosyl-L-homocysteine + H(+)</text>
        <dbReference type="Rhea" id="RHEA:42924"/>
        <dbReference type="Rhea" id="RHEA-COMP:10285"/>
        <dbReference type="Rhea" id="RHEA-COMP:10286"/>
        <dbReference type="ChEBI" id="CHEBI:15378"/>
        <dbReference type="ChEBI" id="CHEBI:57856"/>
        <dbReference type="ChEBI" id="CHEBI:59789"/>
        <dbReference type="ChEBI" id="CHEBI:74495"/>
        <dbReference type="ChEBI" id="CHEBI:82748"/>
        <dbReference type="EC" id="2.1.1.198"/>
    </reaction>
</comment>
<feature type="domain" description="RsmI HTH" evidence="9">
    <location>
        <begin position="253"/>
        <end position="296"/>
    </location>
</feature>
<keyword evidence="3 6" id="KW-0489">Methyltransferase</keyword>
<feature type="compositionally biased region" description="Low complexity" evidence="7">
    <location>
        <begin position="300"/>
        <end position="315"/>
    </location>
</feature>
<dbReference type="GO" id="GO:0070677">
    <property type="term" value="F:rRNA (cytosine-2'-O-)-methyltransferase activity"/>
    <property type="evidence" value="ECO:0007669"/>
    <property type="project" value="UniProtKB-UniRule"/>
</dbReference>
<dbReference type="NCBIfam" id="TIGR00096">
    <property type="entry name" value="16S rRNA (cytidine(1402)-2'-O)-methyltransferase"/>
    <property type="match status" value="1"/>
</dbReference>
<dbReference type="AlphaFoldDB" id="A0A931HZL8"/>
<name>A0A931HZL8_9HYPH</name>
<evidence type="ECO:0000256" key="5">
    <source>
        <dbReference type="ARBA" id="ARBA00022691"/>
    </source>
</evidence>
<evidence type="ECO:0000256" key="3">
    <source>
        <dbReference type="ARBA" id="ARBA00022603"/>
    </source>
</evidence>
<dbReference type="Proteomes" id="UP000631694">
    <property type="component" value="Unassembled WGS sequence"/>
</dbReference>
<evidence type="ECO:0000313" key="11">
    <source>
        <dbReference type="Proteomes" id="UP000631694"/>
    </source>
</evidence>
<evidence type="ECO:0000256" key="4">
    <source>
        <dbReference type="ARBA" id="ARBA00022679"/>
    </source>
</evidence>
<proteinExistence type="inferred from homology"/>
<dbReference type="PROSITE" id="PS01296">
    <property type="entry name" value="RSMI"/>
    <property type="match status" value="1"/>
</dbReference>
<feature type="region of interest" description="Disordered" evidence="7">
    <location>
        <begin position="300"/>
        <end position="341"/>
    </location>
</feature>
<reference evidence="10" key="1">
    <citation type="submission" date="2020-12" db="EMBL/GenBank/DDBJ databases">
        <title>Methylobrevis albus sp. nov., isolated from fresh water lack sediment.</title>
        <authorList>
            <person name="Zou Q."/>
        </authorList>
    </citation>
    <scope>NUCLEOTIDE SEQUENCE</scope>
    <source>
        <strain evidence="10">L22</strain>
    </source>
</reference>
<protein>
    <recommendedName>
        <fullName evidence="6">Ribosomal RNA small subunit methyltransferase I</fullName>
        <ecNumber evidence="6">2.1.1.198</ecNumber>
    </recommendedName>
    <alternativeName>
        <fullName evidence="6">16S rRNA 2'-O-ribose C1402 methyltransferase</fullName>
    </alternativeName>
    <alternativeName>
        <fullName evidence="6">rRNA (cytidine-2'-O-)-methyltransferase RsmI</fullName>
    </alternativeName>
</protein>
<comment type="function">
    <text evidence="6">Catalyzes the 2'-O-methylation of the ribose of cytidine 1402 (C1402) in 16S rRNA.</text>
</comment>
<gene>
    <name evidence="6 10" type="primary">rsmI</name>
    <name evidence="10" type="ORF">I5731_06190</name>
</gene>
<dbReference type="EMBL" id="JADZLT010000043">
    <property type="protein sequence ID" value="MBH0237405.1"/>
    <property type="molecule type" value="Genomic_DNA"/>
</dbReference>
<dbReference type="InterPro" id="IPR008189">
    <property type="entry name" value="rRNA_ssu_MeTfrase_I"/>
</dbReference>
<dbReference type="InterPro" id="IPR000878">
    <property type="entry name" value="4pyrrol_Mease"/>
</dbReference>
<keyword evidence="11" id="KW-1185">Reference proteome</keyword>
<dbReference type="PANTHER" id="PTHR46111">
    <property type="entry name" value="RIBOSOMAL RNA SMALL SUBUNIT METHYLTRANSFERASE I"/>
    <property type="match status" value="1"/>
</dbReference>
<dbReference type="FunFam" id="3.30.950.10:FF:000002">
    <property type="entry name" value="Ribosomal RNA small subunit methyltransferase I"/>
    <property type="match status" value="1"/>
</dbReference>
<comment type="similarity">
    <text evidence="6">Belongs to the methyltransferase superfamily. RsmI family.</text>
</comment>
<sequence>MKDATSAADRHYAIDGRDFTARPIEPALYPVATPIGNLGDVGLRALEVLAAADVIACEDTRVTRVLLDRYGIRRPLVAYHEHNAARERPRLLATLAEGKAVALVSDAGTPLISDPGYKLVEEALDLGHKVIPIPGPSALLAAIVAAGLPTDCFLFGGFLPPRSGQRRTRLAGFADLPATLVFYESPHRAAEALADMADVLGPDRPGALARELTKRFEEVRRGPLAALATGATDDPPRGEIVLLAGPAPERGTDADDLDALLIDALGRMSAGRAAAEVAATTGQPRRLVYARAQALKPLARPGGAAAVEAADSDIATRSAAADETDKDGGGESGDRSRPDGA</sequence>
<dbReference type="CDD" id="cd11648">
    <property type="entry name" value="RsmI"/>
    <property type="match status" value="1"/>
</dbReference>